<keyword evidence="9" id="KW-1185">Reference proteome</keyword>
<dbReference type="NCBIfam" id="NF007980">
    <property type="entry name" value="PRK10707.1"/>
    <property type="match status" value="1"/>
</dbReference>
<dbReference type="SUPFAM" id="SSF55811">
    <property type="entry name" value="Nudix"/>
    <property type="match status" value="1"/>
</dbReference>
<keyword evidence="5" id="KW-0460">Magnesium</keyword>
<accession>A0ABV7I8D1</accession>
<evidence type="ECO:0000256" key="3">
    <source>
        <dbReference type="ARBA" id="ARBA00022723"/>
    </source>
</evidence>
<evidence type="ECO:0000259" key="7">
    <source>
        <dbReference type="PROSITE" id="PS51462"/>
    </source>
</evidence>
<comment type="caution">
    <text evidence="8">The sequence shown here is derived from an EMBL/GenBank/DDBJ whole genome shotgun (WGS) entry which is preliminary data.</text>
</comment>
<evidence type="ECO:0000313" key="9">
    <source>
        <dbReference type="Proteomes" id="UP001595647"/>
    </source>
</evidence>
<dbReference type="RefSeq" id="WP_182306728.1">
    <property type="nucleotide sequence ID" value="NZ_CP059896.1"/>
</dbReference>
<dbReference type="EMBL" id="JBHRTG010000019">
    <property type="protein sequence ID" value="MFC3164627.1"/>
    <property type="molecule type" value="Genomic_DNA"/>
</dbReference>
<dbReference type="PANTHER" id="PTHR12992">
    <property type="entry name" value="NUDIX HYDROLASE"/>
    <property type="match status" value="1"/>
</dbReference>
<protein>
    <submittedName>
        <fullName evidence="8">CoA pyrophosphatase</fullName>
    </submittedName>
</protein>
<gene>
    <name evidence="8" type="ORF">ACFOHV_15210</name>
</gene>
<dbReference type="InterPro" id="IPR045121">
    <property type="entry name" value="CoAse"/>
</dbReference>
<dbReference type="InterPro" id="IPR000086">
    <property type="entry name" value="NUDIX_hydrolase_dom"/>
</dbReference>
<dbReference type="InterPro" id="IPR015797">
    <property type="entry name" value="NUDIX_hydrolase-like_dom_sf"/>
</dbReference>
<keyword evidence="6" id="KW-0464">Manganese</keyword>
<evidence type="ECO:0000313" key="8">
    <source>
        <dbReference type="EMBL" id="MFC3164627.1"/>
    </source>
</evidence>
<name>A0ABV7I8D1_9HYPH</name>
<dbReference type="Pfam" id="PF00293">
    <property type="entry name" value="NUDIX"/>
    <property type="match status" value="1"/>
</dbReference>
<evidence type="ECO:0000256" key="5">
    <source>
        <dbReference type="ARBA" id="ARBA00022842"/>
    </source>
</evidence>
<evidence type="ECO:0000256" key="4">
    <source>
        <dbReference type="ARBA" id="ARBA00022801"/>
    </source>
</evidence>
<reference evidence="9" key="1">
    <citation type="journal article" date="2019" name="Int. J. Syst. Evol. Microbiol.">
        <title>The Global Catalogue of Microorganisms (GCM) 10K type strain sequencing project: providing services to taxonomists for standard genome sequencing and annotation.</title>
        <authorList>
            <consortium name="The Broad Institute Genomics Platform"/>
            <consortium name="The Broad Institute Genome Sequencing Center for Infectious Disease"/>
            <person name="Wu L."/>
            <person name="Ma J."/>
        </authorList>
    </citation>
    <scope>NUCLEOTIDE SEQUENCE [LARGE SCALE GENOMIC DNA]</scope>
    <source>
        <strain evidence="9">KCTC 52231</strain>
    </source>
</reference>
<dbReference type="CDD" id="cd03426">
    <property type="entry name" value="NUDIX_CoAse_Nudt7"/>
    <property type="match status" value="1"/>
</dbReference>
<evidence type="ECO:0000256" key="1">
    <source>
        <dbReference type="ARBA" id="ARBA00001936"/>
    </source>
</evidence>
<dbReference type="Gene3D" id="3.90.79.10">
    <property type="entry name" value="Nucleoside Triphosphate Pyrophosphohydrolase"/>
    <property type="match status" value="1"/>
</dbReference>
<comment type="cofactor">
    <cofactor evidence="2">
        <name>Mg(2+)</name>
        <dbReference type="ChEBI" id="CHEBI:18420"/>
    </cofactor>
</comment>
<sequence>MTSRTLLSSFSAADFRHRALNQIGAPLEHAWREHGDHLLNPETLAEIEGIQLKDAAVLVPVVDDGDEGAKVILTQRTTRLRKHSGQIAFPGGGIDDTDVSPEEAALREAQEEIGLDPAYVETVGRLPQYLSATGFRIIPVLSVVSRGFTITPNPHEVESVFEVPLSFLMNPENHQRDSRDWRGILRHYYVMPYGERYIWGITAGIIRTLYERLYA</sequence>
<dbReference type="Proteomes" id="UP001595647">
    <property type="component" value="Unassembled WGS sequence"/>
</dbReference>
<dbReference type="PROSITE" id="PS51462">
    <property type="entry name" value="NUDIX"/>
    <property type="match status" value="1"/>
</dbReference>
<proteinExistence type="predicted"/>
<dbReference type="PANTHER" id="PTHR12992:SF11">
    <property type="entry name" value="MITOCHONDRIAL COENZYME A DIPHOSPHATASE NUDT8"/>
    <property type="match status" value="1"/>
</dbReference>
<evidence type="ECO:0000256" key="6">
    <source>
        <dbReference type="ARBA" id="ARBA00023211"/>
    </source>
</evidence>
<keyword evidence="4" id="KW-0378">Hydrolase</keyword>
<comment type="cofactor">
    <cofactor evidence="1">
        <name>Mn(2+)</name>
        <dbReference type="ChEBI" id="CHEBI:29035"/>
    </cofactor>
</comment>
<organism evidence="8 9">
    <name type="scientific">Ciceribacter thiooxidans</name>
    <dbReference type="NCBI Taxonomy" id="1969821"/>
    <lineage>
        <taxon>Bacteria</taxon>
        <taxon>Pseudomonadati</taxon>
        <taxon>Pseudomonadota</taxon>
        <taxon>Alphaproteobacteria</taxon>
        <taxon>Hyphomicrobiales</taxon>
        <taxon>Rhizobiaceae</taxon>
        <taxon>Ciceribacter</taxon>
    </lineage>
</organism>
<evidence type="ECO:0000256" key="2">
    <source>
        <dbReference type="ARBA" id="ARBA00001946"/>
    </source>
</evidence>
<keyword evidence="3" id="KW-0479">Metal-binding</keyword>
<feature type="domain" description="Nudix hydrolase" evidence="7">
    <location>
        <begin position="52"/>
        <end position="189"/>
    </location>
</feature>